<dbReference type="OrthoDB" id="62952at2759"/>
<proteinExistence type="predicted"/>
<evidence type="ECO:0000313" key="1">
    <source>
        <dbReference type="EMBL" id="KAB2581170.1"/>
    </source>
</evidence>
<accession>A0A5N5DTY8</accession>
<reference evidence="1 2" key="1">
    <citation type="journal article" date="2019" name="Sci. Rep.">
        <title>A multi-omics analysis of the grapevine pathogen Lasiodiplodia theobromae reveals that temperature affects the expression of virulence- and pathogenicity-related genes.</title>
        <authorList>
            <person name="Felix C."/>
            <person name="Meneses R."/>
            <person name="Goncalves M.F.M."/>
            <person name="Tilleman L."/>
            <person name="Duarte A.S."/>
            <person name="Jorrin-Novo J.V."/>
            <person name="Van de Peer Y."/>
            <person name="Deforce D."/>
            <person name="Van Nieuwerburgh F."/>
            <person name="Esteves A.C."/>
            <person name="Alves A."/>
        </authorList>
    </citation>
    <scope>NUCLEOTIDE SEQUENCE [LARGE SCALE GENOMIC DNA]</scope>
    <source>
        <strain evidence="1 2">LA-SOL3</strain>
    </source>
</reference>
<protein>
    <submittedName>
        <fullName evidence="1">Uncharacterized protein</fullName>
    </submittedName>
</protein>
<dbReference type="AlphaFoldDB" id="A0A5N5DTY8"/>
<evidence type="ECO:0000313" key="2">
    <source>
        <dbReference type="Proteomes" id="UP000325902"/>
    </source>
</evidence>
<dbReference type="Proteomes" id="UP000325902">
    <property type="component" value="Unassembled WGS sequence"/>
</dbReference>
<gene>
    <name evidence="1" type="ORF">DBV05_g162</name>
</gene>
<sequence>MLSIERHDKRDLMSLPRELRDKVYDFTTERGHTQHAKHSPIPLPVTCFINKQMRSEALARHLAQVRWEFDVRKAPYGKAQLGLLKVWLAALGDDAAYLARFKLICQLKMYRWEVYISLVADRERNGARNVEADERDEHGLWPGAAGIVAFEREGRIHYQAMFPGYRPVVWRRLDLNSISRDGHAQMNLHEEIDEYIREVMVKPLAQKRRNGMLTGKDIRTAVEGLLGHKWRCC</sequence>
<dbReference type="EMBL" id="VCHE01000001">
    <property type="protein sequence ID" value="KAB2581170.1"/>
    <property type="molecule type" value="Genomic_DNA"/>
</dbReference>
<comment type="caution">
    <text evidence="1">The sequence shown here is derived from an EMBL/GenBank/DDBJ whole genome shotgun (WGS) entry which is preliminary data.</text>
</comment>
<keyword evidence="2" id="KW-1185">Reference proteome</keyword>
<organism evidence="1 2">
    <name type="scientific">Lasiodiplodia theobromae</name>
    <dbReference type="NCBI Taxonomy" id="45133"/>
    <lineage>
        <taxon>Eukaryota</taxon>
        <taxon>Fungi</taxon>
        <taxon>Dikarya</taxon>
        <taxon>Ascomycota</taxon>
        <taxon>Pezizomycotina</taxon>
        <taxon>Dothideomycetes</taxon>
        <taxon>Dothideomycetes incertae sedis</taxon>
        <taxon>Botryosphaeriales</taxon>
        <taxon>Botryosphaeriaceae</taxon>
        <taxon>Lasiodiplodia</taxon>
    </lineage>
</organism>
<name>A0A5N5DTY8_9PEZI</name>